<evidence type="ECO:0000313" key="3">
    <source>
        <dbReference type="Proteomes" id="UP001208656"/>
    </source>
</evidence>
<evidence type="ECO:0000313" key="2">
    <source>
        <dbReference type="EMBL" id="MCU9593333.1"/>
    </source>
</evidence>
<dbReference type="Proteomes" id="UP001208656">
    <property type="component" value="Unassembled WGS sequence"/>
</dbReference>
<comment type="caution">
    <text evidence="2">The sequence shown here is derived from an EMBL/GenBank/DDBJ whole genome shotgun (WGS) entry which is preliminary data.</text>
</comment>
<sequence length="179" mass="19542">MRVFLYLASIILANVLTAAFQPLEVGILIIPIGTFLIGCTFIFRDIVQNKYGRKLTYLFIATALVLSAFVSYLLGDTLMIVMASAVSFLISEASDTEIYTRLKLSIGWRVFLSGIVGGFLDSAIFVILGLSPLGAGFIPWEAVPVAILSQLIVKILFQSIGAITIVQIVKHPKLRAVIY</sequence>
<feature type="transmembrane region" description="Helical" evidence="1">
    <location>
        <begin position="80"/>
        <end position="98"/>
    </location>
</feature>
<keyword evidence="1" id="KW-0472">Membrane</keyword>
<protein>
    <submittedName>
        <fullName evidence="2">VUT family protein</fullName>
    </submittedName>
</protein>
<dbReference type="RefSeq" id="WP_173662201.1">
    <property type="nucleotide sequence ID" value="NZ_JAOUSE010000004.1"/>
</dbReference>
<dbReference type="Pfam" id="PF02592">
    <property type="entry name" value="Vut_1"/>
    <property type="match status" value="1"/>
</dbReference>
<feature type="transmembrane region" description="Helical" evidence="1">
    <location>
        <begin position="27"/>
        <end position="43"/>
    </location>
</feature>
<feature type="transmembrane region" description="Helical" evidence="1">
    <location>
        <begin position="110"/>
        <end position="130"/>
    </location>
</feature>
<organism evidence="2 3">
    <name type="scientific">Pallidibacillus thermolactis</name>
    <dbReference type="NCBI Taxonomy" id="251051"/>
    <lineage>
        <taxon>Bacteria</taxon>
        <taxon>Bacillati</taxon>
        <taxon>Bacillota</taxon>
        <taxon>Bacilli</taxon>
        <taxon>Bacillales</taxon>
        <taxon>Bacillaceae</taxon>
        <taxon>Pallidibacillus</taxon>
    </lineage>
</organism>
<feature type="transmembrane region" description="Helical" evidence="1">
    <location>
        <begin position="55"/>
        <end position="74"/>
    </location>
</feature>
<gene>
    <name evidence="2" type="ORF">OEV82_02535</name>
</gene>
<name>A0ABT2WCC4_9BACI</name>
<feature type="transmembrane region" description="Helical" evidence="1">
    <location>
        <begin position="142"/>
        <end position="166"/>
    </location>
</feature>
<keyword evidence="3" id="KW-1185">Reference proteome</keyword>
<accession>A0ABT2WCC4</accession>
<dbReference type="EMBL" id="JAOUSE010000004">
    <property type="protein sequence ID" value="MCU9593333.1"/>
    <property type="molecule type" value="Genomic_DNA"/>
</dbReference>
<evidence type="ECO:0000256" key="1">
    <source>
        <dbReference type="SAM" id="Phobius"/>
    </source>
</evidence>
<proteinExistence type="predicted"/>
<keyword evidence="1" id="KW-0812">Transmembrane</keyword>
<keyword evidence="1" id="KW-1133">Transmembrane helix</keyword>
<dbReference type="InterPro" id="IPR003744">
    <property type="entry name" value="YhhQ"/>
</dbReference>
<reference evidence="2 3" key="1">
    <citation type="submission" date="2022-10" db="EMBL/GenBank/DDBJ databases">
        <title>Description of Fervidibacillus gen. nov. in the family Fervidibacillaceae fam. nov. with two species, Fervidibacillus albus sp. nov., and Fervidibacillus halotolerans sp. nov., isolated from tidal flat sediments.</title>
        <authorList>
            <person name="Kwon K.K."/>
            <person name="Yang S.-H."/>
        </authorList>
    </citation>
    <scope>NUCLEOTIDE SEQUENCE [LARGE SCALE GENOMIC DNA]</scope>
    <source>
        <strain evidence="2 3">DSM 23332</strain>
    </source>
</reference>